<feature type="transmembrane region" description="Helical" evidence="1">
    <location>
        <begin position="184"/>
        <end position="205"/>
    </location>
</feature>
<dbReference type="AlphaFoldDB" id="A0A9R1UGM7"/>
<evidence type="ECO:0000259" key="2">
    <source>
        <dbReference type="PROSITE" id="PS50878"/>
    </source>
</evidence>
<organism evidence="3 4">
    <name type="scientific">Lactuca sativa</name>
    <name type="common">Garden lettuce</name>
    <dbReference type="NCBI Taxonomy" id="4236"/>
    <lineage>
        <taxon>Eukaryota</taxon>
        <taxon>Viridiplantae</taxon>
        <taxon>Streptophyta</taxon>
        <taxon>Embryophyta</taxon>
        <taxon>Tracheophyta</taxon>
        <taxon>Spermatophyta</taxon>
        <taxon>Magnoliopsida</taxon>
        <taxon>eudicotyledons</taxon>
        <taxon>Gunneridae</taxon>
        <taxon>Pentapetalae</taxon>
        <taxon>asterids</taxon>
        <taxon>campanulids</taxon>
        <taxon>Asterales</taxon>
        <taxon>Asteraceae</taxon>
        <taxon>Cichorioideae</taxon>
        <taxon>Cichorieae</taxon>
        <taxon>Lactucinae</taxon>
        <taxon>Lactuca</taxon>
    </lineage>
</organism>
<reference evidence="3 4" key="1">
    <citation type="journal article" date="2017" name="Nat. Commun.">
        <title>Genome assembly with in vitro proximity ligation data and whole-genome triplication in lettuce.</title>
        <authorList>
            <person name="Reyes-Chin-Wo S."/>
            <person name="Wang Z."/>
            <person name="Yang X."/>
            <person name="Kozik A."/>
            <person name="Arikit S."/>
            <person name="Song C."/>
            <person name="Xia L."/>
            <person name="Froenicke L."/>
            <person name="Lavelle D.O."/>
            <person name="Truco M.J."/>
            <person name="Xia R."/>
            <person name="Zhu S."/>
            <person name="Xu C."/>
            <person name="Xu H."/>
            <person name="Xu X."/>
            <person name="Cox K."/>
            <person name="Korf I."/>
            <person name="Meyers B.C."/>
            <person name="Michelmore R.W."/>
        </authorList>
    </citation>
    <scope>NUCLEOTIDE SEQUENCE [LARGE SCALE GENOMIC DNA]</scope>
    <source>
        <strain evidence="4">cv. Salinas</strain>
        <tissue evidence="3">Seedlings</tissue>
    </source>
</reference>
<gene>
    <name evidence="3" type="ORF">LSAT_V11C900472190</name>
</gene>
<keyword evidence="4" id="KW-1185">Reference proteome</keyword>
<feature type="domain" description="Reverse transcriptase" evidence="2">
    <location>
        <begin position="1"/>
        <end position="153"/>
    </location>
</feature>
<dbReference type="InterPro" id="IPR043502">
    <property type="entry name" value="DNA/RNA_pol_sf"/>
</dbReference>
<proteinExistence type="predicted"/>
<evidence type="ECO:0000313" key="3">
    <source>
        <dbReference type="EMBL" id="KAJ0186732.1"/>
    </source>
</evidence>
<dbReference type="PANTHER" id="PTHR33116:SF79">
    <property type="entry name" value="REVERSE TRANSCRIPTASE DOMAIN, ZINC FINGER, CCHC-TYPE-RELATED"/>
    <property type="match status" value="1"/>
</dbReference>
<comment type="caution">
    <text evidence="3">The sequence shown here is derived from an EMBL/GenBank/DDBJ whole genome shotgun (WGS) entry which is preliminary data.</text>
</comment>
<name>A0A9R1UGM7_LACSA</name>
<accession>A0A9R1UGM7</accession>
<dbReference type="PANTHER" id="PTHR33116">
    <property type="entry name" value="REVERSE TRANSCRIPTASE ZINC-BINDING DOMAIN-CONTAINING PROTEIN-RELATED-RELATED"/>
    <property type="match status" value="1"/>
</dbReference>
<dbReference type="SUPFAM" id="SSF56672">
    <property type="entry name" value="DNA/RNA polymerases"/>
    <property type="match status" value="1"/>
</dbReference>
<dbReference type="PROSITE" id="PS50878">
    <property type="entry name" value="RT_POL"/>
    <property type="match status" value="1"/>
</dbReference>
<feature type="transmembrane region" description="Helical" evidence="1">
    <location>
        <begin position="137"/>
        <end position="158"/>
    </location>
</feature>
<keyword evidence="1" id="KW-0812">Transmembrane</keyword>
<dbReference type="InterPro" id="IPR000477">
    <property type="entry name" value="RT_dom"/>
</dbReference>
<keyword evidence="1" id="KW-0472">Membrane</keyword>
<evidence type="ECO:0000313" key="4">
    <source>
        <dbReference type="Proteomes" id="UP000235145"/>
    </source>
</evidence>
<dbReference type="Pfam" id="PF00078">
    <property type="entry name" value="RVT_1"/>
    <property type="match status" value="1"/>
</dbReference>
<dbReference type="EMBL" id="NBSK02000009">
    <property type="protein sequence ID" value="KAJ0186732.1"/>
    <property type="molecule type" value="Genomic_DNA"/>
</dbReference>
<keyword evidence="1" id="KW-1133">Transmembrane helix</keyword>
<evidence type="ECO:0000256" key="1">
    <source>
        <dbReference type="SAM" id="Phobius"/>
    </source>
</evidence>
<protein>
    <recommendedName>
        <fullName evidence="2">Reverse transcriptase domain-containing protein</fullName>
    </recommendedName>
</protein>
<sequence>MSSWIHGCLSSTRVSIPINGIVTSKFCMDRGIRQGDPLSPFLYIIMAEGLHIAMEMAIEKGIFEGIQLPCQGLIISHLQYADDVIFMGTWSIENAKNLIKILRCFKLSSGLKVNMSKSELFGFGTQNYELELASGSFNYYVGSLPFIYLRLLVGAFMARATHWNPITKKFQARLSKWKASTLSFGGHLTLCKAIFSSVGSFYFSLYKARIKVIKSLEKIRMRFLVVVGGGGYGIKKDVIDCLGKGYCRQRKRHS</sequence>
<dbReference type="Proteomes" id="UP000235145">
    <property type="component" value="Unassembled WGS sequence"/>
</dbReference>